<keyword evidence="1" id="KW-0472">Membrane</keyword>
<keyword evidence="1" id="KW-0812">Transmembrane</keyword>
<feature type="transmembrane region" description="Helical" evidence="1">
    <location>
        <begin position="123"/>
        <end position="146"/>
    </location>
</feature>
<reference evidence="2 3" key="1">
    <citation type="submission" date="2015-07" db="EMBL/GenBank/DDBJ databases">
        <title>High-quality draft genome sequence of Oceanobacillus caeni HM6, a bacillus isolated from a human feces.</title>
        <authorList>
            <person name="Kumar J."/>
            <person name="Verma M.K."/>
            <person name="Pandey R."/>
            <person name="Bhambi M."/>
            <person name="Chauhan N."/>
        </authorList>
    </citation>
    <scope>NUCLEOTIDE SEQUENCE [LARGE SCALE GENOMIC DNA]</scope>
    <source>
        <strain evidence="2 3">HM6</strain>
    </source>
</reference>
<organism evidence="2 3">
    <name type="scientific">Oceanobacillus caeni</name>
    <dbReference type="NCBI Taxonomy" id="405946"/>
    <lineage>
        <taxon>Bacteria</taxon>
        <taxon>Bacillati</taxon>
        <taxon>Bacillota</taxon>
        <taxon>Bacilli</taxon>
        <taxon>Bacillales</taxon>
        <taxon>Bacillaceae</taxon>
        <taxon>Oceanobacillus</taxon>
    </lineage>
</organism>
<evidence type="ECO:0000256" key="1">
    <source>
        <dbReference type="SAM" id="Phobius"/>
    </source>
</evidence>
<feature type="transmembrane region" description="Helical" evidence="1">
    <location>
        <begin position="35"/>
        <end position="60"/>
    </location>
</feature>
<protein>
    <submittedName>
        <fullName evidence="2">Membrane protein</fullName>
    </submittedName>
</protein>
<feature type="transmembrane region" description="Helical" evidence="1">
    <location>
        <begin position="98"/>
        <end position="117"/>
    </location>
</feature>
<feature type="transmembrane region" description="Helical" evidence="1">
    <location>
        <begin position="6"/>
        <end position="28"/>
    </location>
</feature>
<sequence>MNIRKMSLIALFIALSVIGAAIKIPAIIGSIALDVFPAILAGAFFGAVPGAIVGGFGHMVSALIGGMPLGPLHFIVAISMALLIYIFAKLFQHGKRTLAYIVFVLGNTFIAPLPFIFILDIAFYIALVPSLFVGSLLNVLIAWLMIPRLVTVFQGAYQRGEAKG</sequence>
<comment type="caution">
    <text evidence="2">The sequence shown here is derived from an EMBL/GenBank/DDBJ whole genome shotgun (WGS) entry which is preliminary data.</text>
</comment>
<evidence type="ECO:0000313" key="3">
    <source>
        <dbReference type="Proteomes" id="UP000037854"/>
    </source>
</evidence>
<dbReference type="InterPro" id="IPR024529">
    <property type="entry name" value="ECF_trnsprt_substrate-spec"/>
</dbReference>
<keyword evidence="3" id="KW-1185">Reference proteome</keyword>
<keyword evidence="1" id="KW-1133">Transmembrane helix</keyword>
<proteinExistence type="predicted"/>
<dbReference type="Proteomes" id="UP000037854">
    <property type="component" value="Unassembled WGS sequence"/>
</dbReference>
<evidence type="ECO:0000313" key="2">
    <source>
        <dbReference type="EMBL" id="KPH73536.1"/>
    </source>
</evidence>
<gene>
    <name evidence="2" type="ORF">AFL42_12175</name>
</gene>
<accession>A0ABR5MHP0</accession>
<name>A0ABR5MHP0_9BACI</name>
<dbReference type="EMBL" id="LGTK01000044">
    <property type="protein sequence ID" value="KPH73536.1"/>
    <property type="molecule type" value="Genomic_DNA"/>
</dbReference>
<dbReference type="Pfam" id="PF12822">
    <property type="entry name" value="ECF_trnsprt"/>
    <property type="match status" value="1"/>
</dbReference>
<dbReference type="RefSeq" id="WP_047184346.1">
    <property type="nucleotide sequence ID" value="NZ_JAHHXM010000008.1"/>
</dbReference>
<dbReference type="Gene3D" id="1.10.1760.20">
    <property type="match status" value="1"/>
</dbReference>
<feature type="transmembrane region" description="Helical" evidence="1">
    <location>
        <begin position="72"/>
        <end position="91"/>
    </location>
</feature>